<dbReference type="AlphaFoldDB" id="A0A6A6HF15"/>
<feature type="transmembrane region" description="Helical" evidence="6">
    <location>
        <begin position="64"/>
        <end position="81"/>
    </location>
</feature>
<comment type="subcellular location">
    <subcellularLocation>
        <location evidence="1">Membrane</location>
        <topology evidence="1">Multi-pass membrane protein</topology>
    </subcellularLocation>
</comment>
<feature type="transmembrane region" description="Helical" evidence="6">
    <location>
        <begin position="206"/>
        <end position="227"/>
    </location>
</feature>
<keyword evidence="3 6" id="KW-0812">Transmembrane</keyword>
<dbReference type="PANTHER" id="PTHR43791">
    <property type="entry name" value="PERMEASE-RELATED"/>
    <property type="match status" value="1"/>
</dbReference>
<dbReference type="PANTHER" id="PTHR43791:SF36">
    <property type="entry name" value="TRANSPORTER, PUTATIVE (AFU_ORTHOLOGUE AFUA_6G08340)-RELATED"/>
    <property type="match status" value="1"/>
</dbReference>
<feature type="transmembrane region" description="Helical" evidence="6">
    <location>
        <begin position="372"/>
        <end position="393"/>
    </location>
</feature>
<keyword evidence="2" id="KW-0813">Transport</keyword>
<dbReference type="Proteomes" id="UP000800092">
    <property type="component" value="Unassembled WGS sequence"/>
</dbReference>
<dbReference type="GO" id="GO:0016020">
    <property type="term" value="C:membrane"/>
    <property type="evidence" value="ECO:0007669"/>
    <property type="project" value="UniProtKB-SubCell"/>
</dbReference>
<dbReference type="OrthoDB" id="2985014at2759"/>
<feature type="transmembrane region" description="Helical" evidence="6">
    <location>
        <begin position="310"/>
        <end position="331"/>
    </location>
</feature>
<keyword evidence="5 6" id="KW-0472">Membrane</keyword>
<evidence type="ECO:0000256" key="3">
    <source>
        <dbReference type="ARBA" id="ARBA00022692"/>
    </source>
</evidence>
<evidence type="ECO:0000313" key="8">
    <source>
        <dbReference type="EMBL" id="KAF2236532.1"/>
    </source>
</evidence>
<name>A0A6A6HF15_VIRVR</name>
<feature type="transmembrane region" description="Helical" evidence="6">
    <location>
        <begin position="467"/>
        <end position="490"/>
    </location>
</feature>
<feature type="domain" description="Major facilitator superfamily (MFS) profile" evidence="7">
    <location>
        <begin position="68"/>
        <end position="498"/>
    </location>
</feature>
<proteinExistence type="predicted"/>
<accession>A0A6A6HF15</accession>
<feature type="transmembrane region" description="Helical" evidence="6">
    <location>
        <begin position="436"/>
        <end position="455"/>
    </location>
</feature>
<dbReference type="SUPFAM" id="SSF103473">
    <property type="entry name" value="MFS general substrate transporter"/>
    <property type="match status" value="1"/>
</dbReference>
<evidence type="ECO:0000256" key="2">
    <source>
        <dbReference type="ARBA" id="ARBA00022448"/>
    </source>
</evidence>
<dbReference type="EMBL" id="ML991784">
    <property type="protein sequence ID" value="KAF2236532.1"/>
    <property type="molecule type" value="Genomic_DNA"/>
</dbReference>
<feature type="transmembrane region" description="Helical" evidence="6">
    <location>
        <begin position="399"/>
        <end position="415"/>
    </location>
</feature>
<gene>
    <name evidence="8" type="ORF">EV356DRAFT_443186</name>
</gene>
<evidence type="ECO:0000259" key="7">
    <source>
        <dbReference type="PROSITE" id="PS50850"/>
    </source>
</evidence>
<evidence type="ECO:0000256" key="5">
    <source>
        <dbReference type="ARBA" id="ARBA00023136"/>
    </source>
</evidence>
<evidence type="ECO:0000256" key="1">
    <source>
        <dbReference type="ARBA" id="ARBA00004141"/>
    </source>
</evidence>
<evidence type="ECO:0000313" key="9">
    <source>
        <dbReference type="Proteomes" id="UP000800092"/>
    </source>
</evidence>
<feature type="transmembrane region" description="Helical" evidence="6">
    <location>
        <begin position="146"/>
        <end position="162"/>
    </location>
</feature>
<dbReference type="InterPro" id="IPR011701">
    <property type="entry name" value="MFS"/>
</dbReference>
<dbReference type="InterPro" id="IPR036259">
    <property type="entry name" value="MFS_trans_sf"/>
</dbReference>
<feature type="transmembrane region" description="Helical" evidence="6">
    <location>
        <begin position="119"/>
        <end position="139"/>
    </location>
</feature>
<feature type="transmembrane region" description="Helical" evidence="6">
    <location>
        <begin position="337"/>
        <end position="360"/>
    </location>
</feature>
<protein>
    <submittedName>
        <fullName evidence="8">MFS general substrate transporter</fullName>
    </submittedName>
</protein>
<dbReference type="InterPro" id="IPR020846">
    <property type="entry name" value="MFS_dom"/>
</dbReference>
<dbReference type="GO" id="GO:0022857">
    <property type="term" value="F:transmembrane transporter activity"/>
    <property type="evidence" value="ECO:0007669"/>
    <property type="project" value="InterPro"/>
</dbReference>
<dbReference type="Pfam" id="PF07690">
    <property type="entry name" value="MFS_1"/>
    <property type="match status" value="1"/>
</dbReference>
<evidence type="ECO:0000256" key="4">
    <source>
        <dbReference type="ARBA" id="ARBA00022989"/>
    </source>
</evidence>
<reference evidence="8" key="1">
    <citation type="journal article" date="2020" name="Stud. Mycol.">
        <title>101 Dothideomycetes genomes: a test case for predicting lifestyles and emergence of pathogens.</title>
        <authorList>
            <person name="Haridas S."/>
            <person name="Albert R."/>
            <person name="Binder M."/>
            <person name="Bloem J."/>
            <person name="Labutti K."/>
            <person name="Salamov A."/>
            <person name="Andreopoulos B."/>
            <person name="Baker S."/>
            <person name="Barry K."/>
            <person name="Bills G."/>
            <person name="Bluhm B."/>
            <person name="Cannon C."/>
            <person name="Castanera R."/>
            <person name="Culley D."/>
            <person name="Daum C."/>
            <person name="Ezra D."/>
            <person name="Gonzalez J."/>
            <person name="Henrissat B."/>
            <person name="Kuo A."/>
            <person name="Liang C."/>
            <person name="Lipzen A."/>
            <person name="Lutzoni F."/>
            <person name="Magnuson J."/>
            <person name="Mondo S."/>
            <person name="Nolan M."/>
            <person name="Ohm R."/>
            <person name="Pangilinan J."/>
            <person name="Park H.-J."/>
            <person name="Ramirez L."/>
            <person name="Alfaro M."/>
            <person name="Sun H."/>
            <person name="Tritt A."/>
            <person name="Yoshinaga Y."/>
            <person name="Zwiers L.-H."/>
            <person name="Turgeon B."/>
            <person name="Goodwin S."/>
            <person name="Spatafora J."/>
            <person name="Crous P."/>
            <person name="Grigoriev I."/>
        </authorList>
    </citation>
    <scope>NUCLEOTIDE SEQUENCE</scope>
    <source>
        <strain evidence="8">Tuck. ex Michener</strain>
    </source>
</reference>
<keyword evidence="4 6" id="KW-1133">Transmembrane helix</keyword>
<dbReference type="PROSITE" id="PS50850">
    <property type="entry name" value="MFS"/>
    <property type="match status" value="1"/>
</dbReference>
<keyword evidence="9" id="KW-1185">Reference proteome</keyword>
<feature type="transmembrane region" description="Helical" evidence="6">
    <location>
        <begin position="168"/>
        <end position="194"/>
    </location>
</feature>
<dbReference type="Gene3D" id="1.20.1250.20">
    <property type="entry name" value="MFS general substrate transporter like domains"/>
    <property type="match status" value="2"/>
</dbReference>
<evidence type="ECO:0000256" key="6">
    <source>
        <dbReference type="SAM" id="Phobius"/>
    </source>
</evidence>
<feature type="transmembrane region" description="Helical" evidence="6">
    <location>
        <begin position="239"/>
        <end position="259"/>
    </location>
</feature>
<sequence length="523" mass="58223">MSFTLFSSRKSEVAQIETAGLDHHDDALDVEAKGYADASIQKENQAVLDSDEAQVIQRKYLRKLDFIICPTISFLYFFEYLDRGNVANAKLYGLDKGHDTSNGGVGPGKQSLSATQWEVVIMLFYVGLILFQVPGCIGYRLVSPSKWIAFSVCFWCITSMLQDVATNYASLLVCRIFLGAFEGLFGTGIVYYLSIWYHRTELGLKVFWYLGPTAIAGAFGGLIAYGVGHIKRSTPQWKWLFLIEALPGFCLGLFCLYWLPDRPMKNSRFKGKYQEVAVARYHAETVDRTGPIQQKHVIWAIQDWKLYAQALIYFPTAALLSSISGFLPTIVAQLQGFLYPSVLSIPIVPPYACAFVLMFVTSWTSDRYRDRGMHIVGLSAISAICFLIIANLAEDALHAKYALICLSTACVYSTYPPSHAWAANNFGNETKRAIGLGIYTALGNMGSIAGSFFYPTTDGPIYRKGHYLSFGMSLAALVFSLVNSLTLRAVNRYRDKKYGKPVPGLAIDVTDNADNLPMFRFIT</sequence>
<dbReference type="FunFam" id="1.20.1250.20:FF:000013">
    <property type="entry name" value="MFS general substrate transporter"/>
    <property type="match status" value="1"/>
</dbReference>
<organism evidence="8 9">
    <name type="scientific">Viridothelium virens</name>
    <name type="common">Speckled blister lichen</name>
    <name type="synonym">Trypethelium virens</name>
    <dbReference type="NCBI Taxonomy" id="1048519"/>
    <lineage>
        <taxon>Eukaryota</taxon>
        <taxon>Fungi</taxon>
        <taxon>Dikarya</taxon>
        <taxon>Ascomycota</taxon>
        <taxon>Pezizomycotina</taxon>
        <taxon>Dothideomycetes</taxon>
        <taxon>Dothideomycetes incertae sedis</taxon>
        <taxon>Trypetheliales</taxon>
        <taxon>Trypetheliaceae</taxon>
        <taxon>Viridothelium</taxon>
    </lineage>
</organism>